<feature type="domain" description="Erythromycin biosynthesis protein CIII-like C-terminal" evidence="1">
    <location>
        <begin position="280"/>
        <end position="418"/>
    </location>
</feature>
<organism evidence="2 3">
    <name type="scientific">Mycolicibacterium arenosum</name>
    <dbReference type="NCBI Taxonomy" id="2952157"/>
    <lineage>
        <taxon>Bacteria</taxon>
        <taxon>Bacillati</taxon>
        <taxon>Actinomycetota</taxon>
        <taxon>Actinomycetes</taxon>
        <taxon>Mycobacteriales</taxon>
        <taxon>Mycobacteriaceae</taxon>
        <taxon>Mycolicibacterium</taxon>
    </lineage>
</organism>
<dbReference type="PANTHER" id="PTHR48050:SF13">
    <property type="entry name" value="STEROL 3-BETA-GLUCOSYLTRANSFERASE UGT80A2"/>
    <property type="match status" value="1"/>
</dbReference>
<name>A0ABT1M5D0_9MYCO</name>
<dbReference type="Proteomes" id="UP001651690">
    <property type="component" value="Unassembled WGS sequence"/>
</dbReference>
<dbReference type="CDD" id="cd03784">
    <property type="entry name" value="GT1_Gtf-like"/>
    <property type="match status" value="1"/>
</dbReference>
<accession>A0ABT1M5D0</accession>
<reference evidence="2 3" key="1">
    <citation type="submission" date="2022-06" db="EMBL/GenBank/DDBJ databases">
        <title>Mycolicibacterium sp. CAU 1645 isolated from seawater.</title>
        <authorList>
            <person name="Kim W."/>
        </authorList>
    </citation>
    <scope>NUCLEOTIDE SEQUENCE [LARGE SCALE GENOMIC DNA]</scope>
    <source>
        <strain evidence="2 3">CAU 1645</strain>
    </source>
</reference>
<sequence length="432" mass="46085">MADVLIASLSPIGHIGPLLTVAQDLVTRGDRVTVVTGAAHVDAIRAVGATPHPLPAAADFDQSPFDSESRGSTPKIKALNLAITRLFLAPMPAQLAVLREVMADTSFDAIIADYGFFGVLPLLLQDRSSRPPILSYTPTPMMLSSRDTAPNGLGMAPGAGWRARLRNRVLNVVSQRVLLRPTQRAANALLTECGAGRLPVFLFDIGVLADRYIVPTVPDFEYPRGDLPANVRFVGAVHPQPSRGWVPPPWWPVLDADRPVVHVTQGTVDNEDLSRLIEPTIAALADEDVTVVVTTGGRDVGEIRGPIPANTIVSEYLPHDVLLPKVDVMVTNGGYGAVQRAVSAGVPLVVAGETEDKPEVASRVAWSGAGVDLKTGTPSAAVVGDAVREVLRNHRYRSRARELESAFARRDGVAEIAALVDEVIAERRLVGS</sequence>
<evidence type="ECO:0000259" key="1">
    <source>
        <dbReference type="Pfam" id="PF06722"/>
    </source>
</evidence>
<dbReference type="Gene3D" id="3.40.50.2000">
    <property type="entry name" value="Glycogen Phosphorylase B"/>
    <property type="match status" value="2"/>
</dbReference>
<dbReference type="RefSeq" id="WP_255060726.1">
    <property type="nucleotide sequence ID" value="NZ_JANDBD010000005.1"/>
</dbReference>
<dbReference type="InterPro" id="IPR002213">
    <property type="entry name" value="UDP_glucos_trans"/>
</dbReference>
<dbReference type="InterPro" id="IPR010610">
    <property type="entry name" value="EryCIII-like_C"/>
</dbReference>
<gene>
    <name evidence="2" type="ORF">NM203_14700</name>
</gene>
<dbReference type="PANTHER" id="PTHR48050">
    <property type="entry name" value="STEROL 3-BETA-GLUCOSYLTRANSFERASE"/>
    <property type="match status" value="1"/>
</dbReference>
<proteinExistence type="predicted"/>
<keyword evidence="3" id="KW-1185">Reference proteome</keyword>
<protein>
    <submittedName>
        <fullName evidence="2">Glycosyltransferase</fullName>
    </submittedName>
</protein>
<evidence type="ECO:0000313" key="2">
    <source>
        <dbReference type="EMBL" id="MCP9273434.1"/>
    </source>
</evidence>
<dbReference type="SUPFAM" id="SSF53756">
    <property type="entry name" value="UDP-Glycosyltransferase/glycogen phosphorylase"/>
    <property type="match status" value="1"/>
</dbReference>
<comment type="caution">
    <text evidence="2">The sequence shown here is derived from an EMBL/GenBank/DDBJ whole genome shotgun (WGS) entry which is preliminary data.</text>
</comment>
<dbReference type="InterPro" id="IPR050426">
    <property type="entry name" value="Glycosyltransferase_28"/>
</dbReference>
<evidence type="ECO:0000313" key="3">
    <source>
        <dbReference type="Proteomes" id="UP001651690"/>
    </source>
</evidence>
<dbReference type="Pfam" id="PF06722">
    <property type="entry name" value="EryCIII-like_C"/>
    <property type="match status" value="1"/>
</dbReference>
<dbReference type="EMBL" id="JANDBD010000005">
    <property type="protein sequence ID" value="MCP9273434.1"/>
    <property type="molecule type" value="Genomic_DNA"/>
</dbReference>